<reference evidence="1 2" key="1">
    <citation type="submission" date="2007-01" db="EMBL/GenBank/DDBJ databases">
        <authorList>
            <person name="Haygood M."/>
            <person name="Podell S."/>
            <person name="Anderson C."/>
            <person name="Hopkinson B."/>
            <person name="Roe K."/>
            <person name="Barbeau K."/>
            <person name="Gaasterland T."/>
            <person name="Ferriera S."/>
            <person name="Johnson J."/>
            <person name="Kravitz S."/>
            <person name="Beeson K."/>
            <person name="Sutton G."/>
            <person name="Rogers Y.-H."/>
            <person name="Friedman R."/>
            <person name="Frazier M."/>
            <person name="Venter J.C."/>
        </authorList>
    </citation>
    <scope>NUCLEOTIDE SEQUENCE [LARGE SCALE GENOMIC DNA]</scope>
    <source>
        <strain evidence="1 2">ATCC 23134</strain>
    </source>
</reference>
<dbReference type="Pfam" id="PF13715">
    <property type="entry name" value="CarbopepD_reg_2"/>
    <property type="match status" value="1"/>
</dbReference>
<evidence type="ECO:0000313" key="2">
    <source>
        <dbReference type="Proteomes" id="UP000004095"/>
    </source>
</evidence>
<dbReference type="AlphaFoldDB" id="A1ZYD1"/>
<dbReference type="SUPFAM" id="SSF49464">
    <property type="entry name" value="Carboxypeptidase regulatory domain-like"/>
    <property type="match status" value="1"/>
</dbReference>
<organism evidence="1 2">
    <name type="scientific">Microscilla marina ATCC 23134</name>
    <dbReference type="NCBI Taxonomy" id="313606"/>
    <lineage>
        <taxon>Bacteria</taxon>
        <taxon>Pseudomonadati</taxon>
        <taxon>Bacteroidota</taxon>
        <taxon>Cytophagia</taxon>
        <taxon>Cytophagales</taxon>
        <taxon>Microscillaceae</taxon>
        <taxon>Microscilla</taxon>
    </lineage>
</organism>
<proteinExistence type="predicted"/>
<dbReference type="Pfam" id="PF18939">
    <property type="entry name" value="DUF5686"/>
    <property type="match status" value="1"/>
</dbReference>
<evidence type="ECO:0008006" key="3">
    <source>
        <dbReference type="Google" id="ProtNLM"/>
    </source>
</evidence>
<evidence type="ECO:0000313" key="1">
    <source>
        <dbReference type="EMBL" id="EAY24604.1"/>
    </source>
</evidence>
<dbReference type="Proteomes" id="UP000004095">
    <property type="component" value="Unassembled WGS sequence"/>
</dbReference>
<keyword evidence="2" id="KW-1185">Reference proteome</keyword>
<dbReference type="InterPro" id="IPR008969">
    <property type="entry name" value="CarboxyPept-like_regulatory"/>
</dbReference>
<accession>A1ZYD1</accession>
<dbReference type="InterPro" id="IPR043741">
    <property type="entry name" value="DUF5686"/>
</dbReference>
<protein>
    <recommendedName>
        <fullName evidence="3">Outer membrane protein</fullName>
    </recommendedName>
</protein>
<dbReference type="EMBL" id="AAWS01000065">
    <property type="protein sequence ID" value="EAY24604.1"/>
    <property type="molecule type" value="Genomic_DNA"/>
</dbReference>
<name>A1ZYD1_MICM2</name>
<dbReference type="eggNOG" id="COG4775">
    <property type="taxonomic scope" value="Bacteria"/>
</dbReference>
<sequence>MLLVLSTDAYAQFKITGRVKDIETAEPVPFANVYFKGTSIGINTNFDGYFTINTPKLYDTLMVSYIGYVSKEAIVDKTKKEQTINFQLKPENTKLEEVKFVARENPSWAIMRNVMKNKNKNDKRRLDQYEYDSYTKVEFDIDNVSAKLAKRRAVKKILTAIDSIGKLTGDDGKPLIPIFMSETMSKYHYRRNPKKTKEHVLKSKITGVGIEDGSIVSQLIGASFQEYNFYTNWMKIAQKDFVSPLADGWRLHYRYFLMDSVQLGKHFCYKIDVIPKSKRDLAFEGTIWIDKATYALKQIDVRVDKKANINFLEKIKIQQTLAPTDKDAWLPTKTRVLIDIAELTSNTAGLIAKFYVSNKNFDTQTKHPLRFYNDQIQVAEDFKLYDDDFWIKNRHDSLTTAEKNTYSMINNIKELPVVKNWVELISILGTGYKSVGAVDIGNYLFAYALNNYEGHRFRLGFRTNGKFSRKIGFNGYLAYGAWDKEFKYGVGMDYIISRKPWTTFSVSHTHDILQAAIPVDDDRLPNLYLASIRFFNITNTNLYLQRDTKITLQSEVLKGLNLKVRLRNHTFETLPDLPQHFAYYTAPDRTDSPVNTEFVNTELMAELRWARRERFIQASNRRISLGTNYPVVTFRYRLGIPSFIAGFIDSDFSYHKFTLDIDQKFRFGTFGNGSYQISGGYIPSQLPYLLLFRHLGNQTIFFNNYGFNLMNYLEFTSDTYASFRYEHTFEGLIFNRIPLFRRLKWRSFAEVNMLVGTLRSENSAIIPSVAPDGTPIQGAASLGDMPYVEVAYGIENIFKFLRVHFLHRITYLDRPGVRNFGVKLSAKFSL</sequence>
<dbReference type="Gene3D" id="2.60.40.1120">
    <property type="entry name" value="Carboxypeptidase-like, regulatory domain"/>
    <property type="match status" value="1"/>
</dbReference>
<gene>
    <name evidence="1" type="ORF">M23134_07715</name>
</gene>
<comment type="caution">
    <text evidence="1">The sequence shown here is derived from an EMBL/GenBank/DDBJ whole genome shotgun (WGS) entry which is preliminary data.</text>
</comment>